<name>A0A1W5D3P4_9LECA</name>
<sequence length="297" mass="31040">MDFELDEPTMDSNYDDYYDASEGGDPPPAAPAEDSEGGPVVKVEDLEEHEVKEGDVEEHRVKRKHIIRSNLEADVDDPPAGDEWRQADEDEASDPNDVQVSGVNGEDPMEADSNEENDHDASDNGHDEMLATMTTRNLSVGPPISSEQVTAPTPSPASPPSSAPAPTTNLLTRRIGSRPTLPRPGEVTDAASLDIDARKSLSSEKSNATTSQHPPGEAPTAEASSTLRATATRPLESLGADGLTTPRNDAGPFVFDGSAGRGSGPIVVASLAEAIDSPTSTTSYAGTDTSDGVPAPT</sequence>
<evidence type="ECO:0000256" key="1">
    <source>
        <dbReference type="SAM" id="MobiDB-lite"/>
    </source>
</evidence>
<dbReference type="Proteomes" id="UP000192927">
    <property type="component" value="Unassembled WGS sequence"/>
</dbReference>
<feature type="region of interest" description="Disordered" evidence="1">
    <location>
        <begin position="276"/>
        <end position="297"/>
    </location>
</feature>
<dbReference type="EMBL" id="FWEW01001889">
    <property type="protein sequence ID" value="SLM37747.1"/>
    <property type="molecule type" value="Genomic_DNA"/>
</dbReference>
<feature type="region of interest" description="Disordered" evidence="1">
    <location>
        <begin position="1"/>
        <end position="264"/>
    </location>
</feature>
<evidence type="ECO:0000313" key="3">
    <source>
        <dbReference type="Proteomes" id="UP000192927"/>
    </source>
</evidence>
<dbReference type="AlphaFoldDB" id="A0A1W5D3P4"/>
<accession>A0A1W5D3P4</accession>
<organism evidence="2 3">
    <name type="scientific">Lasallia pustulata</name>
    <dbReference type="NCBI Taxonomy" id="136370"/>
    <lineage>
        <taxon>Eukaryota</taxon>
        <taxon>Fungi</taxon>
        <taxon>Dikarya</taxon>
        <taxon>Ascomycota</taxon>
        <taxon>Pezizomycotina</taxon>
        <taxon>Lecanoromycetes</taxon>
        <taxon>OSLEUM clade</taxon>
        <taxon>Umbilicariomycetidae</taxon>
        <taxon>Umbilicariales</taxon>
        <taxon>Umbilicariaceae</taxon>
        <taxon>Lasallia</taxon>
    </lineage>
</organism>
<reference evidence="3" key="1">
    <citation type="submission" date="2017-03" db="EMBL/GenBank/DDBJ databases">
        <authorList>
            <person name="Sharma R."/>
            <person name="Thines M."/>
        </authorList>
    </citation>
    <scope>NUCLEOTIDE SEQUENCE [LARGE SCALE GENOMIC DNA]</scope>
</reference>
<feature type="compositionally biased region" description="Acidic residues" evidence="1">
    <location>
        <begin position="107"/>
        <end position="118"/>
    </location>
</feature>
<keyword evidence="3" id="KW-1185">Reference proteome</keyword>
<evidence type="ECO:0000313" key="2">
    <source>
        <dbReference type="EMBL" id="SLM37747.1"/>
    </source>
</evidence>
<proteinExistence type="predicted"/>
<feature type="compositionally biased region" description="Basic and acidic residues" evidence="1">
    <location>
        <begin position="119"/>
        <end position="129"/>
    </location>
</feature>
<feature type="compositionally biased region" description="Pro residues" evidence="1">
    <location>
        <begin position="153"/>
        <end position="163"/>
    </location>
</feature>
<feature type="compositionally biased region" description="Polar residues" evidence="1">
    <location>
        <begin position="277"/>
        <end position="290"/>
    </location>
</feature>
<protein>
    <submittedName>
        <fullName evidence="2">Uncharacterized protein</fullName>
    </submittedName>
</protein>
<feature type="compositionally biased region" description="Acidic residues" evidence="1">
    <location>
        <begin position="1"/>
        <end position="19"/>
    </location>
</feature>
<feature type="compositionally biased region" description="Polar residues" evidence="1">
    <location>
        <begin position="203"/>
        <end position="213"/>
    </location>
</feature>
<feature type="compositionally biased region" description="Basic and acidic residues" evidence="1">
    <location>
        <begin position="49"/>
        <end position="60"/>
    </location>
</feature>